<name>A0AA91GL23_9ENTE</name>
<dbReference type="AlphaFoldDB" id="A0AA91GL23"/>
<comment type="caution">
    <text evidence="1">The sequence shown here is derived from an EMBL/GenBank/DDBJ whole genome shotgun (WGS) entry which is preliminary data.</text>
</comment>
<evidence type="ECO:0000313" key="2">
    <source>
        <dbReference type="Proteomes" id="UP000183039"/>
    </source>
</evidence>
<protein>
    <submittedName>
        <fullName evidence="1">Uncharacterized protein</fullName>
    </submittedName>
</protein>
<evidence type="ECO:0000313" key="1">
    <source>
        <dbReference type="EMBL" id="OJG92204.1"/>
    </source>
</evidence>
<dbReference type="RefSeq" id="WP_167364083.1">
    <property type="nucleotide sequence ID" value="NZ_JXLC01000007.1"/>
</dbReference>
<organism evidence="1 2">
    <name type="scientific">Enterococcus silesiacus</name>
    <dbReference type="NCBI Taxonomy" id="332949"/>
    <lineage>
        <taxon>Bacteria</taxon>
        <taxon>Bacillati</taxon>
        <taxon>Bacillota</taxon>
        <taxon>Bacilli</taxon>
        <taxon>Lactobacillales</taxon>
        <taxon>Enterococcaceae</taxon>
        <taxon>Enterococcus</taxon>
    </lineage>
</organism>
<reference evidence="1 2" key="1">
    <citation type="submission" date="2014-12" db="EMBL/GenBank/DDBJ databases">
        <title>Draft genome sequences of 29 type strains of Enterococci.</title>
        <authorList>
            <person name="Zhong Z."/>
            <person name="Sun Z."/>
            <person name="Liu W."/>
            <person name="Zhang W."/>
            <person name="Zhang H."/>
        </authorList>
    </citation>
    <scope>NUCLEOTIDE SEQUENCE [LARGE SCALE GENOMIC DNA]</scope>
    <source>
        <strain evidence="1 2">DSM 22801</strain>
    </source>
</reference>
<accession>A0AA91GL23</accession>
<sequence>MNDNTEKLLGLIEKLKTEELSLNDAIELRRLSAEFANVCGEAVEKKMDQFYKK</sequence>
<dbReference type="EMBL" id="JXLC01000007">
    <property type="protein sequence ID" value="OJG92204.1"/>
    <property type="molecule type" value="Genomic_DNA"/>
</dbReference>
<proteinExistence type="predicted"/>
<gene>
    <name evidence="1" type="ORF">RV15_GL003306</name>
</gene>
<dbReference type="Proteomes" id="UP000183039">
    <property type="component" value="Unassembled WGS sequence"/>
</dbReference>